<evidence type="ECO:0000313" key="1">
    <source>
        <dbReference type="EMBL" id="TWT83949.1"/>
    </source>
</evidence>
<name>A0A5C5Z9A0_9BACT</name>
<reference evidence="1 2" key="1">
    <citation type="submission" date="2019-02" db="EMBL/GenBank/DDBJ databases">
        <title>Deep-cultivation of Planctomycetes and their phenomic and genomic characterization uncovers novel biology.</title>
        <authorList>
            <person name="Wiegand S."/>
            <person name="Jogler M."/>
            <person name="Boedeker C."/>
            <person name="Pinto D."/>
            <person name="Vollmers J."/>
            <person name="Rivas-Marin E."/>
            <person name="Kohn T."/>
            <person name="Peeters S.H."/>
            <person name="Heuer A."/>
            <person name="Rast P."/>
            <person name="Oberbeckmann S."/>
            <person name="Bunk B."/>
            <person name="Jeske O."/>
            <person name="Meyerdierks A."/>
            <person name="Storesund J.E."/>
            <person name="Kallscheuer N."/>
            <person name="Luecker S."/>
            <person name="Lage O.M."/>
            <person name="Pohl T."/>
            <person name="Merkel B.J."/>
            <person name="Hornburger P."/>
            <person name="Mueller R.-W."/>
            <person name="Bruemmer F."/>
            <person name="Labrenz M."/>
            <person name="Spormann A.M."/>
            <person name="Op Den Camp H."/>
            <person name="Overmann J."/>
            <person name="Amann R."/>
            <person name="Jetten M.S.M."/>
            <person name="Mascher T."/>
            <person name="Medema M.H."/>
            <person name="Devos D.P."/>
            <person name="Kaster A.-K."/>
            <person name="Ovreas L."/>
            <person name="Rohde M."/>
            <person name="Galperin M.Y."/>
            <person name="Jogler C."/>
        </authorList>
    </citation>
    <scope>NUCLEOTIDE SEQUENCE [LARGE SCALE GENOMIC DNA]</scope>
    <source>
        <strain evidence="1 2">CA13</strain>
    </source>
</reference>
<gene>
    <name evidence="1" type="ORF">CA13_54230</name>
</gene>
<keyword evidence="2" id="KW-1185">Reference proteome</keyword>
<comment type="caution">
    <text evidence="1">The sequence shown here is derived from an EMBL/GenBank/DDBJ whole genome shotgun (WGS) entry which is preliminary data.</text>
</comment>
<accession>A0A5C5Z9A0</accession>
<protein>
    <submittedName>
        <fullName evidence="1">Uncharacterized protein</fullName>
    </submittedName>
</protein>
<dbReference type="Proteomes" id="UP000315010">
    <property type="component" value="Unassembled WGS sequence"/>
</dbReference>
<dbReference type="EMBL" id="SJPJ01000001">
    <property type="protein sequence ID" value="TWT83949.1"/>
    <property type="molecule type" value="Genomic_DNA"/>
</dbReference>
<sequence length="82" mass="9619">MRRIQGKEYGAKKILFGGGNPRTKLHRLWLLQLRPDQVHDSQSQGSPPSNKTFHLNHRPTFLQKLGSFGTNQEDFCRIRQYR</sequence>
<evidence type="ECO:0000313" key="2">
    <source>
        <dbReference type="Proteomes" id="UP000315010"/>
    </source>
</evidence>
<proteinExistence type="predicted"/>
<dbReference type="AlphaFoldDB" id="A0A5C5Z9A0"/>
<organism evidence="1 2">
    <name type="scientific">Novipirellula herctigrandis</name>
    <dbReference type="NCBI Taxonomy" id="2527986"/>
    <lineage>
        <taxon>Bacteria</taxon>
        <taxon>Pseudomonadati</taxon>
        <taxon>Planctomycetota</taxon>
        <taxon>Planctomycetia</taxon>
        <taxon>Pirellulales</taxon>
        <taxon>Pirellulaceae</taxon>
        <taxon>Novipirellula</taxon>
    </lineage>
</organism>